<feature type="domain" description="Transposase IS4-like" evidence="7">
    <location>
        <begin position="179"/>
        <end position="333"/>
    </location>
</feature>
<comment type="function">
    <text evidence="1">Involved in the transposition of the insertion sequence IS5.</text>
</comment>
<feature type="region of interest" description="Disordered" evidence="6">
    <location>
        <begin position="141"/>
        <end position="171"/>
    </location>
</feature>
<dbReference type="NCBIfam" id="NF033581">
    <property type="entry name" value="transpos_IS5_4"/>
    <property type="match status" value="1"/>
</dbReference>
<dbReference type="PANTHER" id="PTHR35604:SF2">
    <property type="entry name" value="TRANSPOSASE INSH FOR INSERTION SEQUENCE ELEMENT IS5A-RELATED"/>
    <property type="match status" value="1"/>
</dbReference>
<gene>
    <name evidence="9" type="ORF">SAMN06296273_0376</name>
</gene>
<keyword evidence="4" id="KW-0238">DNA-binding</keyword>
<dbReference type="OrthoDB" id="8547381at2"/>
<dbReference type="InterPro" id="IPR002559">
    <property type="entry name" value="Transposase_11"/>
</dbReference>
<evidence type="ECO:0000256" key="3">
    <source>
        <dbReference type="ARBA" id="ARBA00022578"/>
    </source>
</evidence>
<name>A0A285BVH7_9PROT</name>
<evidence type="ECO:0000256" key="2">
    <source>
        <dbReference type="ARBA" id="ARBA00010075"/>
    </source>
</evidence>
<dbReference type="InterPro" id="IPR008490">
    <property type="entry name" value="Transposase_InsH_N"/>
</dbReference>
<dbReference type="GO" id="GO:0003677">
    <property type="term" value="F:DNA binding"/>
    <property type="evidence" value="ECO:0007669"/>
    <property type="project" value="UniProtKB-KW"/>
</dbReference>
<dbReference type="InterPro" id="IPR047959">
    <property type="entry name" value="Transpos_IS5"/>
</dbReference>
<accession>A0A285BVH7</accession>
<sequence>MSFSEYDVTRRTRKENFLKQIDQLIDWNSIEKAIAAHYAPVSDAAGRPAYSGLLLFKMLLVRIWNGGLSDESVEDMSNSNLHVMRFLGLSLEDDVPDHSVLSRFRTRLTAADAWDELLARVNEQIQVHDIAVRKGCHVDASITQSPRRPKARPAYEVVNDREERDDEPGAQSAMRVIEVTQPGVDSEAYWIQKGGKSVFGYKQHTVVDGNGLVLTVETTAANCHDSKPLLGLLEKANIRPGTRIHADKAYSSQKHRAALKSRGIKNGIQDKALRNNPLTRRQLQRNSLITKARYVVERTFGSQARWFNAKILRYRGLAKAHAWHMLLAMAYNLKRLPRLVADHRLITQT</sequence>
<dbReference type="Proteomes" id="UP000242498">
    <property type="component" value="Chromosome I"/>
</dbReference>
<evidence type="ECO:0000256" key="5">
    <source>
        <dbReference type="ARBA" id="ARBA00023172"/>
    </source>
</evidence>
<reference evidence="9 10" key="1">
    <citation type="submission" date="2017-08" db="EMBL/GenBank/DDBJ databases">
        <authorList>
            <person name="de Groot N.N."/>
        </authorList>
    </citation>
    <scope>NUCLEOTIDE SEQUENCE [LARGE SCALE GENOMIC DNA]</scope>
    <source>
        <strain evidence="9 10">Nm15</strain>
    </source>
</reference>
<evidence type="ECO:0000256" key="1">
    <source>
        <dbReference type="ARBA" id="ARBA00003544"/>
    </source>
</evidence>
<keyword evidence="3" id="KW-0815">Transposition</keyword>
<organism evidence="9 10">
    <name type="scientific">Nitrosomonas ureae</name>
    <dbReference type="NCBI Taxonomy" id="44577"/>
    <lineage>
        <taxon>Bacteria</taxon>
        <taxon>Pseudomonadati</taxon>
        <taxon>Pseudomonadota</taxon>
        <taxon>Betaproteobacteria</taxon>
        <taxon>Nitrosomonadales</taxon>
        <taxon>Nitrosomonadaceae</taxon>
        <taxon>Nitrosomonas</taxon>
    </lineage>
</organism>
<dbReference type="PANTHER" id="PTHR35604">
    <property type="entry name" value="TRANSPOSASE INSH FOR INSERTION SEQUENCE ELEMENT IS5A-RELATED"/>
    <property type="match status" value="1"/>
</dbReference>
<dbReference type="Pfam" id="PF01609">
    <property type="entry name" value="DDE_Tnp_1"/>
    <property type="match status" value="1"/>
</dbReference>
<dbReference type="EMBL" id="LT907782">
    <property type="protein sequence ID" value="SNX58916.1"/>
    <property type="molecule type" value="Genomic_DNA"/>
</dbReference>
<keyword evidence="5" id="KW-0233">DNA recombination</keyword>
<dbReference type="RefSeq" id="WP_096291765.1">
    <property type="nucleotide sequence ID" value="NZ_LT907782.1"/>
</dbReference>
<evidence type="ECO:0000313" key="10">
    <source>
        <dbReference type="Proteomes" id="UP000242498"/>
    </source>
</evidence>
<proteinExistence type="inferred from homology"/>
<evidence type="ECO:0000259" key="8">
    <source>
        <dbReference type="Pfam" id="PF05598"/>
    </source>
</evidence>
<dbReference type="Pfam" id="PF05598">
    <property type="entry name" value="DUF772"/>
    <property type="match status" value="1"/>
</dbReference>
<evidence type="ECO:0000256" key="6">
    <source>
        <dbReference type="SAM" id="MobiDB-lite"/>
    </source>
</evidence>
<evidence type="ECO:0000313" key="9">
    <source>
        <dbReference type="EMBL" id="SNX58916.1"/>
    </source>
</evidence>
<evidence type="ECO:0000256" key="4">
    <source>
        <dbReference type="ARBA" id="ARBA00023125"/>
    </source>
</evidence>
<protein>
    <submittedName>
        <fullName evidence="9">Transposase, IS5 family</fullName>
    </submittedName>
</protein>
<dbReference type="AlphaFoldDB" id="A0A285BVH7"/>
<evidence type="ECO:0000259" key="7">
    <source>
        <dbReference type="Pfam" id="PF01609"/>
    </source>
</evidence>
<dbReference type="GO" id="GO:0006313">
    <property type="term" value="P:DNA transposition"/>
    <property type="evidence" value="ECO:0007669"/>
    <property type="project" value="InterPro"/>
</dbReference>
<feature type="domain" description="Transposase InsH N-terminal" evidence="8">
    <location>
        <begin position="11"/>
        <end position="107"/>
    </location>
</feature>
<comment type="similarity">
    <text evidence="2">Belongs to the transposase 11 family.</text>
</comment>
<dbReference type="GO" id="GO:0004803">
    <property type="term" value="F:transposase activity"/>
    <property type="evidence" value="ECO:0007669"/>
    <property type="project" value="InterPro"/>
</dbReference>